<name>A0A0D2AWS2_9PEZI</name>
<gene>
    <name evidence="2" type="ORF">PV09_05357</name>
</gene>
<evidence type="ECO:0000313" key="2">
    <source>
        <dbReference type="EMBL" id="KIW03604.1"/>
    </source>
</evidence>
<accession>A0A0D2AWS2</accession>
<protein>
    <recommendedName>
        <fullName evidence="4">BTB domain-containing protein</fullName>
    </recommendedName>
</protein>
<dbReference type="Proteomes" id="UP000053259">
    <property type="component" value="Unassembled WGS sequence"/>
</dbReference>
<evidence type="ECO:0008006" key="4">
    <source>
        <dbReference type="Google" id="ProtNLM"/>
    </source>
</evidence>
<dbReference type="RefSeq" id="XP_016213473.1">
    <property type="nucleotide sequence ID" value="XM_016358854.1"/>
</dbReference>
<reference evidence="2 3" key="1">
    <citation type="submission" date="2015-01" db="EMBL/GenBank/DDBJ databases">
        <title>The Genome Sequence of Ochroconis gallopava CBS43764.</title>
        <authorList>
            <consortium name="The Broad Institute Genomics Platform"/>
            <person name="Cuomo C."/>
            <person name="de Hoog S."/>
            <person name="Gorbushina A."/>
            <person name="Stielow B."/>
            <person name="Teixiera M."/>
            <person name="Abouelleil A."/>
            <person name="Chapman S.B."/>
            <person name="Priest M."/>
            <person name="Young S.K."/>
            <person name="Wortman J."/>
            <person name="Nusbaum C."/>
            <person name="Birren B."/>
        </authorList>
    </citation>
    <scope>NUCLEOTIDE SEQUENCE [LARGE SCALE GENOMIC DNA]</scope>
    <source>
        <strain evidence="2 3">CBS 43764</strain>
    </source>
</reference>
<dbReference type="PANTHER" id="PTHR47843:SF5">
    <property type="entry name" value="BTB_POZ DOMAIN PROTEIN"/>
    <property type="match status" value="1"/>
</dbReference>
<organism evidence="2 3">
    <name type="scientific">Verruconis gallopava</name>
    <dbReference type="NCBI Taxonomy" id="253628"/>
    <lineage>
        <taxon>Eukaryota</taxon>
        <taxon>Fungi</taxon>
        <taxon>Dikarya</taxon>
        <taxon>Ascomycota</taxon>
        <taxon>Pezizomycotina</taxon>
        <taxon>Dothideomycetes</taxon>
        <taxon>Pleosporomycetidae</taxon>
        <taxon>Venturiales</taxon>
        <taxon>Sympoventuriaceae</taxon>
        <taxon>Verruconis</taxon>
    </lineage>
</organism>
<dbReference type="STRING" id="253628.A0A0D2AWS2"/>
<evidence type="ECO:0000256" key="1">
    <source>
        <dbReference type="SAM" id="MobiDB-lite"/>
    </source>
</evidence>
<dbReference type="InterPro" id="IPR011333">
    <property type="entry name" value="SKP1/BTB/POZ_sf"/>
</dbReference>
<dbReference type="OrthoDB" id="3925191at2759"/>
<dbReference type="Gene3D" id="3.30.710.10">
    <property type="entry name" value="Potassium Channel Kv1.1, Chain A"/>
    <property type="match status" value="1"/>
</dbReference>
<feature type="compositionally biased region" description="Polar residues" evidence="1">
    <location>
        <begin position="96"/>
        <end position="108"/>
    </location>
</feature>
<feature type="region of interest" description="Disordered" evidence="1">
    <location>
        <begin position="96"/>
        <end position="115"/>
    </location>
</feature>
<dbReference type="HOGENOM" id="CLU_056399_2_0_1"/>
<dbReference type="GeneID" id="27313330"/>
<keyword evidence="3" id="KW-1185">Reference proteome</keyword>
<proteinExistence type="predicted"/>
<dbReference type="PANTHER" id="PTHR47843">
    <property type="entry name" value="BTB DOMAIN-CONTAINING PROTEIN-RELATED"/>
    <property type="match status" value="1"/>
</dbReference>
<evidence type="ECO:0000313" key="3">
    <source>
        <dbReference type="Proteomes" id="UP000053259"/>
    </source>
</evidence>
<dbReference type="VEuPathDB" id="FungiDB:PV09_05357"/>
<sequence>MAEGQNECVDFKDVTNATFLRFCEYMYTGDYSSFQPVNTWSGEEEGVIETYQYEWHDFTSSRINRSKKISYRDGSTQMTIKTKKTKAWEAFESRSLPTPSFDVNQTPDAQHEDDPTPVEMQHAQLYVLADKYDIEKLRILSLSKLHSVLKSRGLYTEDVDVVVELLEYAFDNTPDREGDMDPLRSLVSEYAACVVEDLSKNAKFDALVRANGDIGCALLRHTVQRLD</sequence>
<dbReference type="EMBL" id="KN847544">
    <property type="protein sequence ID" value="KIW03604.1"/>
    <property type="molecule type" value="Genomic_DNA"/>
</dbReference>
<dbReference type="AlphaFoldDB" id="A0A0D2AWS2"/>
<dbReference type="InParanoid" id="A0A0D2AWS2"/>